<keyword evidence="3" id="KW-1185">Reference proteome</keyword>
<evidence type="ECO:0000313" key="3">
    <source>
        <dbReference type="Proteomes" id="UP001152320"/>
    </source>
</evidence>
<dbReference type="InterPro" id="IPR016024">
    <property type="entry name" value="ARM-type_fold"/>
</dbReference>
<dbReference type="Proteomes" id="UP001152320">
    <property type="component" value="Chromosome 2"/>
</dbReference>
<dbReference type="EMBL" id="JAIZAY010000002">
    <property type="protein sequence ID" value="KAJ8047689.1"/>
    <property type="molecule type" value="Genomic_DNA"/>
</dbReference>
<protein>
    <submittedName>
        <fullName evidence="2">Ataxin-10</fullName>
    </submittedName>
</protein>
<dbReference type="GO" id="GO:0005829">
    <property type="term" value="C:cytosol"/>
    <property type="evidence" value="ECO:0007669"/>
    <property type="project" value="TreeGrafter"/>
</dbReference>
<accession>A0A9Q1CNJ6</accession>
<dbReference type="OrthoDB" id="379794at2759"/>
<keyword evidence="1" id="KW-0175">Coiled coil</keyword>
<dbReference type="PANTHER" id="PTHR13255">
    <property type="entry name" value="ATAXIN-10"/>
    <property type="match status" value="1"/>
</dbReference>
<comment type="caution">
    <text evidence="2">The sequence shown here is derived from an EMBL/GenBank/DDBJ whole genome shotgun (WGS) entry which is preliminary data.</text>
</comment>
<dbReference type="AlphaFoldDB" id="A0A9Q1CNJ6"/>
<organism evidence="2 3">
    <name type="scientific">Holothuria leucospilota</name>
    <name type="common">Black long sea cucumber</name>
    <name type="synonym">Mertensiothuria leucospilota</name>
    <dbReference type="NCBI Taxonomy" id="206669"/>
    <lineage>
        <taxon>Eukaryota</taxon>
        <taxon>Metazoa</taxon>
        <taxon>Echinodermata</taxon>
        <taxon>Eleutherozoa</taxon>
        <taxon>Echinozoa</taxon>
        <taxon>Holothuroidea</taxon>
        <taxon>Aspidochirotacea</taxon>
        <taxon>Aspidochirotida</taxon>
        <taxon>Holothuriidae</taxon>
        <taxon>Holothuria</taxon>
    </lineage>
</organism>
<proteinExistence type="predicted"/>
<dbReference type="SUPFAM" id="SSF48371">
    <property type="entry name" value="ARM repeat"/>
    <property type="match status" value="1"/>
</dbReference>
<name>A0A9Q1CNJ6_HOLLE</name>
<feature type="coiled-coil region" evidence="1">
    <location>
        <begin position="17"/>
        <end position="44"/>
    </location>
</feature>
<sequence>MGKEDVEVGVAMSGTQREHMLEYLQKLTLELKAEERRQSIKEKELHKVVNSLQQNISQLEISGLDTNSYEVRLCLECLRCLRNTCAGCSSNQDVILSCNITDQLCSLITTCLDYISQSGLPSETLLTLLRCSIQLSVNLVSNNNGGQSLIWSAFFPVIFKKLLTCGDMKSCQYSCMLLLGCLKSPNILEKFMRSEERTSISEAVLHLSTVETELDFSLQLANFLVLQENFIQETLISMNTEAKTILVEIIAAHLSEEQEDTSAPSTITSAALLNLAETFEKVCHSVINLATGEEKLSSDEKIPALVTKLLSTLCVATSSPSKSSLKTLQERKSLIISSLELLLMVHAIGKKGDNVFTVTQTLTSNDSNTNPVHGFRRDLVRLIGNLSYQCKENQDVVSELHIGSFC</sequence>
<gene>
    <name evidence="2" type="ORF">HOLleu_06746</name>
</gene>
<dbReference type="InterPro" id="IPR051374">
    <property type="entry name" value="Ataxin-10/CTR86_families"/>
</dbReference>
<evidence type="ECO:0000256" key="1">
    <source>
        <dbReference type="SAM" id="Coils"/>
    </source>
</evidence>
<dbReference type="GO" id="GO:0031175">
    <property type="term" value="P:neuron projection development"/>
    <property type="evidence" value="ECO:0007669"/>
    <property type="project" value="TreeGrafter"/>
</dbReference>
<evidence type="ECO:0000313" key="2">
    <source>
        <dbReference type="EMBL" id="KAJ8047689.1"/>
    </source>
</evidence>
<reference evidence="2" key="1">
    <citation type="submission" date="2021-10" db="EMBL/GenBank/DDBJ databases">
        <title>Tropical sea cucumber genome reveals ecological adaptation and Cuvierian tubules defense mechanism.</title>
        <authorList>
            <person name="Chen T."/>
        </authorList>
    </citation>
    <scope>NUCLEOTIDE SEQUENCE</scope>
    <source>
        <strain evidence="2">Nanhai2018</strain>
        <tissue evidence="2">Muscle</tissue>
    </source>
</reference>
<dbReference type="PANTHER" id="PTHR13255:SF0">
    <property type="entry name" value="ATAXIN-10"/>
    <property type="match status" value="1"/>
</dbReference>